<evidence type="ECO:0000256" key="5">
    <source>
        <dbReference type="ARBA" id="ARBA00012308"/>
    </source>
</evidence>
<evidence type="ECO:0000256" key="22">
    <source>
        <dbReference type="ARBA" id="ARBA00048537"/>
    </source>
</evidence>
<reference evidence="24" key="2">
    <citation type="submission" date="2025-09" db="UniProtKB">
        <authorList>
            <consortium name="Ensembl"/>
        </authorList>
    </citation>
    <scope>IDENTIFICATION</scope>
</reference>
<evidence type="ECO:0000256" key="7">
    <source>
        <dbReference type="ARBA" id="ARBA00014027"/>
    </source>
</evidence>
<comment type="cofactor">
    <cofactor evidence="2">
        <name>FAD</name>
        <dbReference type="ChEBI" id="CHEBI:57692"/>
    </cofactor>
</comment>
<dbReference type="GO" id="GO:0006749">
    <property type="term" value="P:glutathione metabolic process"/>
    <property type="evidence" value="ECO:0007669"/>
    <property type="project" value="Ensembl"/>
</dbReference>
<keyword evidence="8" id="KW-0963">Cytoplasm</keyword>
<dbReference type="OMA" id="FQVGWYN"/>
<keyword evidence="14" id="KW-0560">Oxidoreductase</keyword>
<dbReference type="PANTHER" id="PTHR31457:SF2">
    <property type="entry name" value="CYANOCOBALAMIN REDUCTASE _ ALKYLCOBALAMIN DEALKYLASE"/>
    <property type="match status" value="1"/>
</dbReference>
<dbReference type="GeneID" id="109307416"/>
<dbReference type="GO" id="GO:0043295">
    <property type="term" value="F:glutathione binding"/>
    <property type="evidence" value="ECO:0007669"/>
    <property type="project" value="Ensembl"/>
</dbReference>
<keyword evidence="15" id="KW-0170">Cobalt</keyword>
<dbReference type="EC" id="2.5.1.151" evidence="5"/>
<dbReference type="CTD" id="25974"/>
<evidence type="ECO:0000256" key="17">
    <source>
        <dbReference type="ARBA" id="ARBA00031313"/>
    </source>
</evidence>
<sequence>MELHAALVERWLRDYLCAFGFELHPLQVGWYNTVLQPSFHLAYPDSTLAFVVLSTPSMFDKAFKPFVSKQLLLKRIRDPVDQCISHHLSLVKEHFPDEKVHIIYDYEMLPNRKPKFLAQTAAHVSGAAYYYQRKDVKCDPWGEKKIYGVCIHPQYGGWFAIRAILIFPEIQVPFLEQYAPIDCVTTEEKRIQLLEKFNFHWQDWSYRDIIEVKERYSEEQKTYFATPPAERFKLLGLQGGIQRNAFY</sequence>
<evidence type="ECO:0000256" key="1">
    <source>
        <dbReference type="ARBA" id="ARBA00001917"/>
    </source>
</evidence>
<keyword evidence="9" id="KW-0846">Cobalamin</keyword>
<dbReference type="GO" id="GO:0071949">
    <property type="term" value="F:FAD binding"/>
    <property type="evidence" value="ECO:0007669"/>
    <property type="project" value="Ensembl"/>
</dbReference>
<dbReference type="Proteomes" id="UP000594220">
    <property type="component" value="Unplaced"/>
</dbReference>
<evidence type="ECO:0000256" key="11">
    <source>
        <dbReference type="ARBA" id="ARBA00022643"/>
    </source>
</evidence>
<dbReference type="PANTHER" id="PTHR31457">
    <property type="entry name" value="METHYLMALONIC ACIDURIA AND HOMOCYSTINURIA TYPE C PROTEIN"/>
    <property type="match status" value="1"/>
</dbReference>
<dbReference type="InterPro" id="IPR032037">
    <property type="entry name" value="MMACHC"/>
</dbReference>
<keyword evidence="10" id="KW-0285">Flavoprotein</keyword>
<organism evidence="24 25">
    <name type="scientific">Crocodylus porosus</name>
    <name type="common">Saltwater crocodile</name>
    <name type="synonym">Estuarine crocodile</name>
    <dbReference type="NCBI Taxonomy" id="8502"/>
    <lineage>
        <taxon>Eukaryota</taxon>
        <taxon>Metazoa</taxon>
        <taxon>Chordata</taxon>
        <taxon>Craniata</taxon>
        <taxon>Vertebrata</taxon>
        <taxon>Euteleostomi</taxon>
        <taxon>Archelosauria</taxon>
        <taxon>Archosauria</taxon>
        <taxon>Crocodylia</taxon>
        <taxon>Longirostres</taxon>
        <taxon>Crocodylidae</taxon>
        <taxon>Crocodylus</taxon>
    </lineage>
</organism>
<reference evidence="24" key="1">
    <citation type="submission" date="2025-08" db="UniProtKB">
        <authorList>
            <consortium name="Ensembl"/>
        </authorList>
    </citation>
    <scope>IDENTIFICATION</scope>
</reference>
<evidence type="ECO:0000256" key="23">
    <source>
        <dbReference type="ARBA" id="ARBA00049505"/>
    </source>
</evidence>
<evidence type="ECO:0000313" key="24">
    <source>
        <dbReference type="Ensembl" id="ENSCPRP00005025719.1"/>
    </source>
</evidence>
<comment type="catalytic activity">
    <reaction evidence="22">
        <text>apo-[alkylcobalamin reductase] + adenosylcob(III)alamin + glutathione = S-adenosylglutathione + cob(I)alamin-[alkylcobalamin reductase] + H(+)</text>
        <dbReference type="Rhea" id="RHEA:63136"/>
        <dbReference type="Rhea" id="RHEA-COMP:14730"/>
        <dbReference type="Rhea" id="RHEA-COMP:14731"/>
        <dbReference type="ChEBI" id="CHEBI:15378"/>
        <dbReference type="ChEBI" id="CHEBI:18408"/>
        <dbReference type="ChEBI" id="CHEBI:57925"/>
        <dbReference type="ChEBI" id="CHEBI:60488"/>
        <dbReference type="ChEBI" id="CHEBI:83228"/>
        <dbReference type="ChEBI" id="CHEBI:146184"/>
        <dbReference type="EC" id="2.5.1.151"/>
    </reaction>
    <physiologicalReaction direction="left-to-right" evidence="22">
        <dbReference type="Rhea" id="RHEA:63137"/>
    </physiologicalReaction>
</comment>
<evidence type="ECO:0000256" key="15">
    <source>
        <dbReference type="ARBA" id="ARBA00023285"/>
    </source>
</evidence>
<dbReference type="GO" id="GO:0032451">
    <property type="term" value="F:demethylase activity"/>
    <property type="evidence" value="ECO:0007669"/>
    <property type="project" value="Ensembl"/>
</dbReference>
<dbReference type="GO" id="GO:0042803">
    <property type="term" value="F:protein homodimerization activity"/>
    <property type="evidence" value="ECO:0007669"/>
    <property type="project" value="Ensembl"/>
</dbReference>
<name>A0A7M4G2M2_CROPO</name>
<dbReference type="OrthoDB" id="409189at2759"/>
<evidence type="ECO:0000256" key="21">
    <source>
        <dbReference type="ARBA" id="ARBA00047958"/>
    </source>
</evidence>
<evidence type="ECO:0000256" key="18">
    <source>
        <dbReference type="ARBA" id="ARBA00031815"/>
    </source>
</evidence>
<dbReference type="AlphaFoldDB" id="A0A7M4G2M2"/>
<accession>A0A7M4G2M2</accession>
<dbReference type="RefSeq" id="XP_019386884.1">
    <property type="nucleotide sequence ID" value="XM_019531339.1"/>
</dbReference>
<comment type="catalytic activity">
    <reaction evidence="21">
        <text>2 cob(II)alamin-[cyanocobalamin reductase] + 2 hydrogen cyanide + NADP(+) = 2 cyanocob(III)alamin + 2 apo-[cyanocobalamin reductase] + NADPH + H(+)</text>
        <dbReference type="Rhea" id="RHEA:16113"/>
        <dbReference type="Rhea" id="RHEA-COMP:14717"/>
        <dbReference type="Rhea" id="RHEA-COMP:14718"/>
        <dbReference type="ChEBI" id="CHEBI:15378"/>
        <dbReference type="ChEBI" id="CHEBI:16304"/>
        <dbReference type="ChEBI" id="CHEBI:17439"/>
        <dbReference type="ChEBI" id="CHEBI:18407"/>
        <dbReference type="ChEBI" id="CHEBI:57783"/>
        <dbReference type="ChEBI" id="CHEBI:58349"/>
        <dbReference type="ChEBI" id="CHEBI:83228"/>
        <dbReference type="EC" id="1.16.1.6"/>
    </reaction>
    <physiologicalReaction direction="right-to-left" evidence="21">
        <dbReference type="Rhea" id="RHEA:16115"/>
    </physiologicalReaction>
</comment>
<evidence type="ECO:0000256" key="4">
    <source>
        <dbReference type="ARBA" id="ARBA00007762"/>
    </source>
</evidence>
<evidence type="ECO:0000256" key="19">
    <source>
        <dbReference type="ARBA" id="ARBA00032650"/>
    </source>
</evidence>
<evidence type="ECO:0000256" key="16">
    <source>
        <dbReference type="ARBA" id="ARBA00031056"/>
    </source>
</evidence>
<protein>
    <recommendedName>
        <fullName evidence="7">Cyanocobalamin reductase / alkylcobalamin dealkylase</fullName>
        <ecNumber evidence="6">1.16.1.6</ecNumber>
        <ecNumber evidence="5">2.5.1.151</ecNumber>
    </recommendedName>
    <alternativeName>
        <fullName evidence="19">Alkylcobalamin:glutathione S-alkyltransferase</fullName>
    </alternativeName>
    <alternativeName>
        <fullName evidence="18">CblC</fullName>
    </alternativeName>
    <alternativeName>
        <fullName evidence="17">Cyanocobalamin reductase (cyanide-eliminating)</fullName>
    </alternativeName>
    <alternativeName>
        <fullName evidence="16">Methylmalonic aciduria and homocystinuria type C protein</fullName>
    </alternativeName>
</protein>
<dbReference type="GO" id="GO:0031419">
    <property type="term" value="F:cobalamin binding"/>
    <property type="evidence" value="ECO:0007669"/>
    <property type="project" value="UniProtKB-KW"/>
</dbReference>
<proteinExistence type="inferred from homology"/>
<dbReference type="GO" id="GO:0005829">
    <property type="term" value="C:cytosol"/>
    <property type="evidence" value="ECO:0007669"/>
    <property type="project" value="Ensembl"/>
</dbReference>
<dbReference type="Pfam" id="PF16690">
    <property type="entry name" value="MMACHC"/>
    <property type="match status" value="1"/>
</dbReference>
<evidence type="ECO:0000256" key="9">
    <source>
        <dbReference type="ARBA" id="ARBA00022628"/>
    </source>
</evidence>
<dbReference type="GO" id="GO:0033787">
    <property type="term" value="F:cyanocobalamin reductase (cyanide-eliminating) (NADP+) activity"/>
    <property type="evidence" value="ECO:0007669"/>
    <property type="project" value="UniProtKB-EC"/>
</dbReference>
<keyword evidence="25" id="KW-1185">Reference proteome</keyword>
<evidence type="ECO:0000313" key="25">
    <source>
        <dbReference type="Proteomes" id="UP000594220"/>
    </source>
</evidence>
<evidence type="ECO:0000256" key="14">
    <source>
        <dbReference type="ARBA" id="ARBA00023002"/>
    </source>
</evidence>
<dbReference type="GO" id="GO:0070988">
    <property type="term" value="P:demethylation"/>
    <property type="evidence" value="ECO:0007669"/>
    <property type="project" value="Ensembl"/>
</dbReference>
<keyword evidence="13" id="KW-0521">NADP</keyword>
<comment type="cofactor">
    <cofactor evidence="1">
        <name>FMN</name>
        <dbReference type="ChEBI" id="CHEBI:58210"/>
    </cofactor>
</comment>
<comment type="similarity">
    <text evidence="4">Belongs to the MMACHC family.</text>
</comment>
<keyword evidence="11" id="KW-0288">FMN</keyword>
<evidence type="ECO:0000256" key="8">
    <source>
        <dbReference type="ARBA" id="ARBA00022490"/>
    </source>
</evidence>
<dbReference type="CDD" id="cd12959">
    <property type="entry name" value="MMACHC-like"/>
    <property type="match status" value="1"/>
</dbReference>
<evidence type="ECO:0000256" key="10">
    <source>
        <dbReference type="ARBA" id="ARBA00022630"/>
    </source>
</evidence>
<keyword evidence="12" id="KW-0274">FAD</keyword>
<dbReference type="KEGG" id="cpoo:109307416"/>
<comment type="catalytic activity">
    <reaction evidence="20">
        <text>apo-[alkylcobalamin reductase] + methylcob(III)alamin + glutathione = S-methyl glutathione + cob(I)alamin-[alkylcobalamin reductase] + H(+)</text>
        <dbReference type="Rhea" id="RHEA:63132"/>
        <dbReference type="Rhea" id="RHEA-COMP:14730"/>
        <dbReference type="Rhea" id="RHEA-COMP:14731"/>
        <dbReference type="ChEBI" id="CHEBI:15378"/>
        <dbReference type="ChEBI" id="CHEBI:28115"/>
        <dbReference type="ChEBI" id="CHEBI:57925"/>
        <dbReference type="ChEBI" id="CHEBI:60488"/>
        <dbReference type="ChEBI" id="CHEBI:83228"/>
        <dbReference type="ChEBI" id="CHEBI:141467"/>
        <dbReference type="EC" id="2.5.1.151"/>
    </reaction>
    <physiologicalReaction direction="left-to-right" evidence="20">
        <dbReference type="Rhea" id="RHEA:63133"/>
    </physiologicalReaction>
</comment>
<comment type="subcellular location">
    <subcellularLocation>
        <location evidence="3">Cytoplasm</location>
    </subcellularLocation>
</comment>
<dbReference type="Ensembl" id="ENSCPRT00005030029.1">
    <property type="protein sequence ID" value="ENSCPRP00005025719.1"/>
    <property type="gene ID" value="ENSCPRG00005017827.1"/>
</dbReference>
<comment type="catalytic activity">
    <reaction evidence="23">
        <text>apo-[alkylcobalamin reductase] + an R-cob(III)alamin + glutathione = cob(I)alamin-[alkylcobalamin reductase] + an S-substituted glutathione + H(+)</text>
        <dbReference type="Rhea" id="RHEA:40719"/>
        <dbReference type="Rhea" id="RHEA-COMP:14730"/>
        <dbReference type="Rhea" id="RHEA-COMP:14731"/>
        <dbReference type="ChEBI" id="CHEBI:15378"/>
        <dbReference type="ChEBI" id="CHEBI:57925"/>
        <dbReference type="ChEBI" id="CHEBI:60488"/>
        <dbReference type="ChEBI" id="CHEBI:83228"/>
        <dbReference type="ChEBI" id="CHEBI:90779"/>
        <dbReference type="ChEBI" id="CHEBI:140785"/>
        <dbReference type="EC" id="2.5.1.151"/>
    </reaction>
    <physiologicalReaction direction="left-to-right" evidence="23">
        <dbReference type="Rhea" id="RHEA:40720"/>
    </physiologicalReaction>
</comment>
<evidence type="ECO:0000256" key="3">
    <source>
        <dbReference type="ARBA" id="ARBA00004496"/>
    </source>
</evidence>
<gene>
    <name evidence="24" type="primary">MMACHC</name>
</gene>
<dbReference type="GeneTree" id="ENSGT00390000003464"/>
<dbReference type="EC" id="1.16.1.6" evidence="6"/>
<evidence type="ECO:0000256" key="13">
    <source>
        <dbReference type="ARBA" id="ARBA00022857"/>
    </source>
</evidence>
<dbReference type="GO" id="GO:0009235">
    <property type="term" value="P:cobalamin metabolic process"/>
    <property type="evidence" value="ECO:0007669"/>
    <property type="project" value="Ensembl"/>
</dbReference>
<evidence type="ECO:0000256" key="12">
    <source>
        <dbReference type="ARBA" id="ARBA00022827"/>
    </source>
</evidence>
<evidence type="ECO:0000256" key="6">
    <source>
        <dbReference type="ARBA" id="ARBA00012666"/>
    </source>
</evidence>
<evidence type="ECO:0000256" key="2">
    <source>
        <dbReference type="ARBA" id="ARBA00001974"/>
    </source>
</evidence>
<evidence type="ECO:0000256" key="20">
    <source>
        <dbReference type="ARBA" id="ARBA00047294"/>
    </source>
</evidence>